<evidence type="ECO:0000313" key="3">
    <source>
        <dbReference type="Proteomes" id="UP001156641"/>
    </source>
</evidence>
<evidence type="ECO:0000259" key="1">
    <source>
        <dbReference type="Pfam" id="PF01575"/>
    </source>
</evidence>
<accession>A0ABQ6A7J8</accession>
<name>A0ABQ6A7J8_9PROT</name>
<proteinExistence type="predicted"/>
<gene>
    <name evidence="2" type="ORF">GCM10010909_30870</name>
</gene>
<dbReference type="InterPro" id="IPR002539">
    <property type="entry name" value="MaoC-like_dom"/>
</dbReference>
<dbReference type="SUPFAM" id="SSF54637">
    <property type="entry name" value="Thioesterase/thiol ester dehydrase-isomerase"/>
    <property type="match status" value="1"/>
</dbReference>
<dbReference type="Gene3D" id="3.10.129.10">
    <property type="entry name" value="Hotdog Thioesterase"/>
    <property type="match status" value="1"/>
</dbReference>
<dbReference type="InterPro" id="IPR029069">
    <property type="entry name" value="HotDog_dom_sf"/>
</dbReference>
<protein>
    <recommendedName>
        <fullName evidence="1">MaoC-like domain-containing protein</fullName>
    </recommendedName>
</protein>
<keyword evidence="3" id="KW-1185">Reference proteome</keyword>
<dbReference type="EMBL" id="BSOS01000089">
    <property type="protein sequence ID" value="GLR68406.1"/>
    <property type="molecule type" value="Genomic_DNA"/>
</dbReference>
<dbReference type="Pfam" id="PF01575">
    <property type="entry name" value="MaoC_dehydratas"/>
    <property type="match status" value="1"/>
</dbReference>
<comment type="caution">
    <text evidence="2">The sequence shown here is derived from an EMBL/GenBank/DDBJ whole genome shotgun (WGS) entry which is preliminary data.</text>
</comment>
<dbReference type="CDD" id="cd03441">
    <property type="entry name" value="R_hydratase_like"/>
    <property type="match status" value="1"/>
</dbReference>
<reference evidence="3" key="1">
    <citation type="journal article" date="2019" name="Int. J. Syst. Evol. Microbiol.">
        <title>The Global Catalogue of Microorganisms (GCM) 10K type strain sequencing project: providing services to taxonomists for standard genome sequencing and annotation.</title>
        <authorList>
            <consortium name="The Broad Institute Genomics Platform"/>
            <consortium name="The Broad Institute Genome Sequencing Center for Infectious Disease"/>
            <person name="Wu L."/>
            <person name="Ma J."/>
        </authorList>
    </citation>
    <scope>NUCLEOTIDE SEQUENCE [LARGE SCALE GENOMIC DNA]</scope>
    <source>
        <strain evidence="3">NBRC 112502</strain>
    </source>
</reference>
<dbReference type="RefSeq" id="WP_284259255.1">
    <property type="nucleotide sequence ID" value="NZ_BSOS01000089.1"/>
</dbReference>
<evidence type="ECO:0000313" key="2">
    <source>
        <dbReference type="EMBL" id="GLR68406.1"/>
    </source>
</evidence>
<dbReference type="Proteomes" id="UP001156641">
    <property type="component" value="Unassembled WGS sequence"/>
</dbReference>
<sequence length="133" mass="14186">MSYAVGQELPAFIIESVSAEAMKKWAVFLRDPNPIHLDVEVVKAKGLGSRVINQGPANVAYVMNMLLAAFPGGRIEAMESKFVDNVYAGDQLQAGGIVTGVADGRVNCDVWLRADGQRLVISGTAAILTQLVL</sequence>
<feature type="domain" description="MaoC-like" evidence="1">
    <location>
        <begin position="17"/>
        <end position="105"/>
    </location>
</feature>
<organism evidence="2 3">
    <name type="scientific">Acidocella aquatica</name>
    <dbReference type="NCBI Taxonomy" id="1922313"/>
    <lineage>
        <taxon>Bacteria</taxon>
        <taxon>Pseudomonadati</taxon>
        <taxon>Pseudomonadota</taxon>
        <taxon>Alphaproteobacteria</taxon>
        <taxon>Acetobacterales</taxon>
        <taxon>Acidocellaceae</taxon>
        <taxon>Acidocella</taxon>
    </lineage>
</organism>